<reference evidence="2" key="1">
    <citation type="submission" date="2022-11" db="UniProtKB">
        <authorList>
            <consortium name="WormBaseParasite"/>
        </authorList>
    </citation>
    <scope>IDENTIFICATION</scope>
</reference>
<dbReference type="AlphaFoldDB" id="A0A915J126"/>
<accession>A0A915J126</accession>
<sequence>MVVATLDHNLIDHEPAALHKSLPHHMDKQKLHFTLNKMTQKTPVSTTQKAKALCMLWQNRDIFSLTTNKPTITNELTISINTSTANPISSHYYCMAMEQRPIISGHIQEMLDNEFIEPSHWPWA</sequence>
<dbReference type="InterPro" id="IPR043502">
    <property type="entry name" value="DNA/RNA_pol_sf"/>
</dbReference>
<evidence type="ECO:0000313" key="1">
    <source>
        <dbReference type="Proteomes" id="UP000887565"/>
    </source>
</evidence>
<dbReference type="WBParaSite" id="nRc.2.0.1.t19397-RA">
    <property type="protein sequence ID" value="nRc.2.0.1.t19397-RA"/>
    <property type="gene ID" value="nRc.2.0.1.g19397"/>
</dbReference>
<evidence type="ECO:0000313" key="2">
    <source>
        <dbReference type="WBParaSite" id="nRc.2.0.1.t19397-RA"/>
    </source>
</evidence>
<dbReference type="Gene3D" id="3.10.10.10">
    <property type="entry name" value="HIV Type 1 Reverse Transcriptase, subunit A, domain 1"/>
    <property type="match status" value="1"/>
</dbReference>
<protein>
    <submittedName>
        <fullName evidence="2">Uncharacterized protein</fullName>
    </submittedName>
</protein>
<dbReference type="Proteomes" id="UP000887565">
    <property type="component" value="Unplaced"/>
</dbReference>
<keyword evidence="1" id="KW-1185">Reference proteome</keyword>
<dbReference type="SUPFAM" id="SSF56672">
    <property type="entry name" value="DNA/RNA polymerases"/>
    <property type="match status" value="1"/>
</dbReference>
<name>A0A915J126_ROMCU</name>
<organism evidence="1 2">
    <name type="scientific">Romanomermis culicivorax</name>
    <name type="common">Nematode worm</name>
    <dbReference type="NCBI Taxonomy" id="13658"/>
    <lineage>
        <taxon>Eukaryota</taxon>
        <taxon>Metazoa</taxon>
        <taxon>Ecdysozoa</taxon>
        <taxon>Nematoda</taxon>
        <taxon>Enoplea</taxon>
        <taxon>Dorylaimia</taxon>
        <taxon>Mermithida</taxon>
        <taxon>Mermithoidea</taxon>
        <taxon>Mermithidae</taxon>
        <taxon>Romanomermis</taxon>
    </lineage>
</organism>
<proteinExistence type="predicted"/>